<evidence type="ECO:0000259" key="2">
    <source>
        <dbReference type="Pfam" id="PF00561"/>
    </source>
</evidence>
<dbReference type="Proteomes" id="UP000307000">
    <property type="component" value="Chromosome"/>
</dbReference>
<organism evidence="3 4">
    <name type="scientific">Glutamicibacter creatinolyticus</name>
    <dbReference type="NCBI Taxonomy" id="162496"/>
    <lineage>
        <taxon>Bacteria</taxon>
        <taxon>Bacillati</taxon>
        <taxon>Actinomycetota</taxon>
        <taxon>Actinomycetes</taxon>
        <taxon>Micrococcales</taxon>
        <taxon>Micrococcaceae</taxon>
        <taxon>Glutamicibacter</taxon>
    </lineage>
</organism>
<gene>
    <name evidence="3" type="ORF">GcLGCM259_1524</name>
</gene>
<reference evidence="3 4" key="1">
    <citation type="submission" date="2018-12" db="EMBL/GenBank/DDBJ databases">
        <title>Complete Genome Sequence of Glutamicibacter creatinolyticus strain LGCM259,isolated from an abscess of a 12-year-old mare in Italy.</title>
        <authorList>
            <person name="Santos R.G."/>
            <person name="Silva A.L."/>
            <person name="Seyffert N."/>
            <person name="Castro T.L.P."/>
            <person name="Attili A.R."/>
            <person name="Rifici C."/>
            <person name="Mazzullo G."/>
            <person name="Brenig B."/>
            <person name="Venanzi F."/>
            <person name="Azevedo V."/>
        </authorList>
    </citation>
    <scope>NUCLEOTIDE SEQUENCE [LARGE SCALE GENOMIC DNA]</scope>
    <source>
        <strain evidence="3 4">LGCM 259</strain>
    </source>
</reference>
<dbReference type="InterPro" id="IPR029058">
    <property type="entry name" value="AB_hydrolase_fold"/>
</dbReference>
<dbReference type="RefSeq" id="WP_138926274.1">
    <property type="nucleotide sequence ID" value="NZ_CP034412.1"/>
</dbReference>
<sequence>MALTMTSRPALPEVSGVEHQYVDLPDGRMHIASAGHGQPVLLLSGFGQSWWEWREVMPALAANGYQAIAPDLRGEGWSELPTKSMNRTRRAEDILFLLERLGLDQVRLISHDLGAISAYHLTLDHPERFRAQILFSVPPPQMRFTADLLPGMRHLWHQEVLAIPGLGPALLRGNYLPRWLFSHFVAQPLAPEVVEFYVSLLRDSEFSRGSTPLCQRIVLPELARITRGAYRQQRFAMPTLFVFGTKDVGFPPHVVDKLFADPSTLGRDVRVAAVPNAGHYVVDEAPNAAIKLIMDFFGEQTP</sequence>
<dbReference type="KEGG" id="gcr:GcLGCM259_1524"/>
<accession>A0A5B7WVD5</accession>
<evidence type="ECO:0000313" key="4">
    <source>
        <dbReference type="Proteomes" id="UP000307000"/>
    </source>
</evidence>
<dbReference type="InterPro" id="IPR000073">
    <property type="entry name" value="AB_hydrolase_1"/>
</dbReference>
<dbReference type="GO" id="GO:0016787">
    <property type="term" value="F:hydrolase activity"/>
    <property type="evidence" value="ECO:0007669"/>
    <property type="project" value="UniProtKB-KW"/>
</dbReference>
<dbReference type="SUPFAM" id="SSF53474">
    <property type="entry name" value="alpha/beta-Hydrolases"/>
    <property type="match status" value="1"/>
</dbReference>
<keyword evidence="4" id="KW-1185">Reference proteome</keyword>
<dbReference type="Pfam" id="PF00561">
    <property type="entry name" value="Abhydrolase_1"/>
    <property type="match status" value="1"/>
</dbReference>
<dbReference type="PRINTS" id="PR00412">
    <property type="entry name" value="EPOXHYDRLASE"/>
</dbReference>
<feature type="domain" description="AB hydrolase-1" evidence="2">
    <location>
        <begin position="39"/>
        <end position="286"/>
    </location>
</feature>
<dbReference type="InterPro" id="IPR000639">
    <property type="entry name" value="Epox_hydrolase-like"/>
</dbReference>
<dbReference type="Gene3D" id="3.40.50.1820">
    <property type="entry name" value="alpha/beta hydrolase"/>
    <property type="match status" value="1"/>
</dbReference>
<dbReference type="AlphaFoldDB" id="A0A5B7WVD5"/>
<evidence type="ECO:0000313" key="3">
    <source>
        <dbReference type="EMBL" id="QCY47255.1"/>
    </source>
</evidence>
<dbReference type="EMBL" id="CP034412">
    <property type="protein sequence ID" value="QCY47255.1"/>
    <property type="molecule type" value="Genomic_DNA"/>
</dbReference>
<evidence type="ECO:0000256" key="1">
    <source>
        <dbReference type="ARBA" id="ARBA00022801"/>
    </source>
</evidence>
<protein>
    <submittedName>
        <fullName evidence="3">Pimeloyl-ACP methyl ester carboxylesterase</fullName>
    </submittedName>
</protein>
<dbReference type="PANTHER" id="PTHR43329">
    <property type="entry name" value="EPOXIDE HYDROLASE"/>
    <property type="match status" value="1"/>
</dbReference>
<proteinExistence type="predicted"/>
<name>A0A5B7WVD5_9MICC</name>
<keyword evidence="1" id="KW-0378">Hydrolase</keyword>